<evidence type="ECO:0000313" key="2">
    <source>
        <dbReference type="EMBL" id="GAA4067465.1"/>
    </source>
</evidence>
<dbReference type="PANTHER" id="PTHR39173:SF1">
    <property type="entry name" value="ACETYLTRANSFERASE"/>
    <property type="match status" value="1"/>
</dbReference>
<gene>
    <name evidence="2" type="ORF">GCM10022410_11990</name>
</gene>
<dbReference type="PROSITE" id="PS51186">
    <property type="entry name" value="GNAT"/>
    <property type="match status" value="1"/>
</dbReference>
<sequence length="173" mass="19938">MRLEKPTVDLKNEYIEFYQEWKNSGEKMIPFVIEKDPADFDAMLNYLSDCEKGIEPQGSWIAKNSTFWLVDHNKIIGVVNIRHSLTEQLFNSGGHIGYGIRPTRRKQGYGTKMLLLALLKAKELKIGKALLVCYPTNIASKKVILNNGGQKDNDFIDQQNNTLNRYWIELEDE</sequence>
<reference evidence="3" key="1">
    <citation type="journal article" date="2019" name="Int. J. Syst. Evol. Microbiol.">
        <title>The Global Catalogue of Microorganisms (GCM) 10K type strain sequencing project: providing services to taxonomists for standard genome sequencing and annotation.</title>
        <authorList>
            <consortium name="The Broad Institute Genomics Platform"/>
            <consortium name="The Broad Institute Genome Sequencing Center for Infectious Disease"/>
            <person name="Wu L."/>
            <person name="Ma J."/>
        </authorList>
    </citation>
    <scope>NUCLEOTIDE SEQUENCE [LARGE SCALE GENOMIC DNA]</scope>
    <source>
        <strain evidence="3">JCM 17250</strain>
    </source>
</reference>
<keyword evidence="3" id="KW-1185">Reference proteome</keyword>
<dbReference type="Pfam" id="PF13302">
    <property type="entry name" value="Acetyltransf_3"/>
    <property type="match status" value="1"/>
</dbReference>
<proteinExistence type="predicted"/>
<dbReference type="EMBL" id="BAABDL010000065">
    <property type="protein sequence ID" value="GAA4067465.1"/>
    <property type="molecule type" value="Genomic_DNA"/>
</dbReference>
<accession>A0ABP7VHR6</accession>
<dbReference type="Gene3D" id="3.40.630.30">
    <property type="match status" value="1"/>
</dbReference>
<feature type="domain" description="N-acetyltransferase" evidence="1">
    <location>
        <begin position="30"/>
        <end position="173"/>
    </location>
</feature>
<dbReference type="PANTHER" id="PTHR39173">
    <property type="entry name" value="ACETYLTRANSFERASE"/>
    <property type="match status" value="1"/>
</dbReference>
<comment type="caution">
    <text evidence="2">The sequence shown here is derived from an EMBL/GenBank/DDBJ whole genome shotgun (WGS) entry which is preliminary data.</text>
</comment>
<dbReference type="RefSeq" id="WP_344911324.1">
    <property type="nucleotide sequence ID" value="NZ_BAABDL010000065.1"/>
</dbReference>
<dbReference type="Proteomes" id="UP001501734">
    <property type="component" value="Unassembled WGS sequence"/>
</dbReference>
<dbReference type="InterPro" id="IPR016181">
    <property type="entry name" value="Acyl_CoA_acyltransferase"/>
</dbReference>
<evidence type="ECO:0000313" key="3">
    <source>
        <dbReference type="Proteomes" id="UP001501734"/>
    </source>
</evidence>
<organism evidence="2 3">
    <name type="scientific">Amphibacillus indicireducens</name>
    <dbReference type="NCBI Taxonomy" id="1076330"/>
    <lineage>
        <taxon>Bacteria</taxon>
        <taxon>Bacillati</taxon>
        <taxon>Bacillota</taxon>
        <taxon>Bacilli</taxon>
        <taxon>Bacillales</taxon>
        <taxon>Bacillaceae</taxon>
        <taxon>Amphibacillus</taxon>
    </lineage>
</organism>
<evidence type="ECO:0000259" key="1">
    <source>
        <dbReference type="PROSITE" id="PS51186"/>
    </source>
</evidence>
<dbReference type="InterPro" id="IPR000182">
    <property type="entry name" value="GNAT_dom"/>
</dbReference>
<name>A0ABP7VHR6_9BACI</name>
<protein>
    <submittedName>
        <fullName evidence="2">GNAT family N-acetyltransferase</fullName>
    </submittedName>
</protein>
<dbReference type="SUPFAM" id="SSF55729">
    <property type="entry name" value="Acyl-CoA N-acyltransferases (Nat)"/>
    <property type="match status" value="1"/>
</dbReference>